<gene>
    <name evidence="2" type="ORF">QZM52_20650</name>
</gene>
<evidence type="ECO:0000313" key="2">
    <source>
        <dbReference type="EMBL" id="MDN7933699.1"/>
    </source>
</evidence>
<accession>A0ABT8PF16</accession>
<evidence type="ECO:0000256" key="1">
    <source>
        <dbReference type="SAM" id="MobiDB-lite"/>
    </source>
</evidence>
<reference evidence="2" key="1">
    <citation type="submission" date="2023-07" db="EMBL/GenBank/DDBJ databases">
        <title>A collection of bacterial strains from the Burkholderia cepacia Research Laboratory and Repository.</title>
        <authorList>
            <person name="Lipuma J."/>
            <person name="Spilker T."/>
            <person name="Caverly L."/>
        </authorList>
    </citation>
    <scope>NUCLEOTIDE SEQUENCE</scope>
    <source>
        <strain evidence="2">AU42020</strain>
    </source>
</reference>
<comment type="caution">
    <text evidence="2">The sequence shown here is derived from an EMBL/GenBank/DDBJ whole genome shotgun (WGS) entry which is preliminary data.</text>
</comment>
<sequence length="115" mass="12716">MDSRQIIHTIEVLTNAIEVAVARADWSEAVRAAETRATFLMTLVPDQPDEVHAAIGRMRETDIRISTAARETLEALVAEGWKALHEARLSMQALTARPLSPSADARASRSRSWHS</sequence>
<evidence type="ECO:0000313" key="3">
    <source>
        <dbReference type="Proteomes" id="UP001171606"/>
    </source>
</evidence>
<dbReference type="RefSeq" id="WP_174919969.1">
    <property type="nucleotide sequence ID" value="NZ_CABVPT010000003.1"/>
</dbReference>
<keyword evidence="3" id="KW-1185">Reference proteome</keyword>
<proteinExistence type="predicted"/>
<dbReference type="EMBL" id="JAUJSQ010000008">
    <property type="protein sequence ID" value="MDN7933699.1"/>
    <property type="molecule type" value="Genomic_DNA"/>
</dbReference>
<name>A0ABT8PF16_9BURK</name>
<protein>
    <recommendedName>
        <fullName evidence="4">Flagellar protein FliT</fullName>
    </recommendedName>
</protein>
<feature type="region of interest" description="Disordered" evidence="1">
    <location>
        <begin position="95"/>
        <end position="115"/>
    </location>
</feature>
<organism evidence="2 3">
    <name type="scientific">Burkholderia metallica</name>
    <dbReference type="NCBI Taxonomy" id="488729"/>
    <lineage>
        <taxon>Bacteria</taxon>
        <taxon>Pseudomonadati</taxon>
        <taxon>Pseudomonadota</taxon>
        <taxon>Betaproteobacteria</taxon>
        <taxon>Burkholderiales</taxon>
        <taxon>Burkholderiaceae</taxon>
        <taxon>Burkholderia</taxon>
        <taxon>Burkholderia cepacia complex</taxon>
    </lineage>
</organism>
<evidence type="ECO:0008006" key="4">
    <source>
        <dbReference type="Google" id="ProtNLM"/>
    </source>
</evidence>
<feature type="compositionally biased region" description="Low complexity" evidence="1">
    <location>
        <begin position="96"/>
        <end position="105"/>
    </location>
</feature>
<dbReference type="Proteomes" id="UP001171606">
    <property type="component" value="Unassembled WGS sequence"/>
</dbReference>